<gene>
    <name evidence="7" type="ORF">ACFSBI_06940</name>
</gene>
<name>A0ABW4LDU9_9MICO</name>
<keyword evidence="4 6" id="KW-0472">Membrane</keyword>
<comment type="subcellular location">
    <subcellularLocation>
        <location evidence="1">Membrane</location>
        <topology evidence="1">Multi-pass membrane protein</topology>
    </subcellularLocation>
</comment>
<comment type="caution">
    <text evidence="7">The sequence shown here is derived from an EMBL/GenBank/DDBJ whole genome shotgun (WGS) entry which is preliminary data.</text>
</comment>
<evidence type="ECO:0000256" key="1">
    <source>
        <dbReference type="ARBA" id="ARBA00004141"/>
    </source>
</evidence>
<evidence type="ECO:0000313" key="8">
    <source>
        <dbReference type="Proteomes" id="UP001597347"/>
    </source>
</evidence>
<feature type="transmembrane region" description="Helical" evidence="6">
    <location>
        <begin position="40"/>
        <end position="57"/>
    </location>
</feature>
<feature type="transmembrane region" description="Helical" evidence="6">
    <location>
        <begin position="99"/>
        <end position="119"/>
    </location>
</feature>
<feature type="transmembrane region" description="Helical" evidence="6">
    <location>
        <begin position="204"/>
        <end position="229"/>
    </location>
</feature>
<dbReference type="InterPro" id="IPR027359">
    <property type="entry name" value="Volt_channel_dom_sf"/>
</dbReference>
<evidence type="ECO:0000256" key="5">
    <source>
        <dbReference type="SAM" id="MobiDB-lite"/>
    </source>
</evidence>
<feature type="region of interest" description="Disordered" evidence="5">
    <location>
        <begin position="1"/>
        <end position="25"/>
    </location>
</feature>
<evidence type="ECO:0000256" key="4">
    <source>
        <dbReference type="ARBA" id="ARBA00023136"/>
    </source>
</evidence>
<keyword evidence="3 6" id="KW-1133">Transmembrane helix</keyword>
<keyword evidence="8" id="KW-1185">Reference proteome</keyword>
<evidence type="ECO:0000256" key="3">
    <source>
        <dbReference type="ARBA" id="ARBA00022989"/>
    </source>
</evidence>
<organism evidence="7 8">
    <name type="scientific">Amnibacterium endophyticum</name>
    <dbReference type="NCBI Taxonomy" id="2109337"/>
    <lineage>
        <taxon>Bacteria</taxon>
        <taxon>Bacillati</taxon>
        <taxon>Actinomycetota</taxon>
        <taxon>Actinomycetes</taxon>
        <taxon>Micrococcales</taxon>
        <taxon>Microbacteriaceae</taxon>
        <taxon>Amnibacterium</taxon>
    </lineage>
</organism>
<feature type="transmembrane region" description="Helical" evidence="6">
    <location>
        <begin position="64"/>
        <end position="87"/>
    </location>
</feature>
<evidence type="ECO:0000313" key="7">
    <source>
        <dbReference type="EMBL" id="MFD1721282.1"/>
    </source>
</evidence>
<feature type="compositionally biased region" description="Basic and acidic residues" evidence="5">
    <location>
        <begin position="16"/>
        <end position="25"/>
    </location>
</feature>
<feature type="transmembrane region" description="Helical" evidence="6">
    <location>
        <begin position="152"/>
        <end position="172"/>
    </location>
</feature>
<evidence type="ECO:0000256" key="6">
    <source>
        <dbReference type="SAM" id="Phobius"/>
    </source>
</evidence>
<dbReference type="EMBL" id="JBHUEA010000008">
    <property type="protein sequence ID" value="MFD1721282.1"/>
    <property type="molecule type" value="Genomic_DNA"/>
</dbReference>
<dbReference type="SUPFAM" id="SSF81324">
    <property type="entry name" value="Voltage-gated potassium channels"/>
    <property type="match status" value="1"/>
</dbReference>
<evidence type="ECO:0008006" key="9">
    <source>
        <dbReference type="Google" id="ProtNLM"/>
    </source>
</evidence>
<dbReference type="Proteomes" id="UP001597347">
    <property type="component" value="Unassembled WGS sequence"/>
</dbReference>
<protein>
    <recommendedName>
        <fullName evidence="9">Voltage-gated potassium channel</fullName>
    </recommendedName>
</protein>
<keyword evidence="2 6" id="KW-0812">Transmembrane</keyword>
<accession>A0ABW4LDU9</accession>
<dbReference type="Gene3D" id="1.20.120.350">
    <property type="entry name" value="Voltage-gated potassium channels. Chain C"/>
    <property type="match status" value="1"/>
</dbReference>
<reference evidence="8" key="1">
    <citation type="journal article" date="2019" name="Int. J. Syst. Evol. Microbiol.">
        <title>The Global Catalogue of Microorganisms (GCM) 10K type strain sequencing project: providing services to taxonomists for standard genome sequencing and annotation.</title>
        <authorList>
            <consortium name="The Broad Institute Genomics Platform"/>
            <consortium name="The Broad Institute Genome Sequencing Center for Infectious Disease"/>
            <person name="Wu L."/>
            <person name="Ma J."/>
        </authorList>
    </citation>
    <scope>NUCLEOTIDE SEQUENCE [LARGE SCALE GENOMIC DNA]</scope>
    <source>
        <strain evidence="8">CGMCC 1.12471</strain>
    </source>
</reference>
<proteinExistence type="predicted"/>
<dbReference type="RefSeq" id="WP_377933378.1">
    <property type="nucleotide sequence ID" value="NZ_JBHUEA010000008.1"/>
</dbReference>
<sequence length="239" mass="25978">MDSADRVAEPDPGPDAPEHERRTRATSRAERLAARLDRPMGVLGVLFVFIVLGQVLAKDPALVTVFGVLGWVCWAVFVAEFVLRAHVAGWSGHFWRRNWWQVLFLALPFLRFFRALSVFRLARVARVARLGGVVSAGVRGSRSAGRLLSGRISWLAAITAVVILAASQLLYVSTGIDYGDALYQAAMATITGSGLEGDGLLVRLLRIVLAVYSVVVFATLAGSLGAYFLTRPDGPREQE</sequence>
<evidence type="ECO:0000256" key="2">
    <source>
        <dbReference type="ARBA" id="ARBA00022692"/>
    </source>
</evidence>